<keyword evidence="2" id="KW-0732">Signal</keyword>
<keyword evidence="1" id="KW-0472">Membrane</keyword>
<protein>
    <recommendedName>
        <fullName evidence="4">DOMON domain-containing protein</fullName>
    </recommendedName>
</protein>
<feature type="chain" id="PRO_5030159674" description="DOMON domain-containing protein" evidence="2">
    <location>
        <begin position="22"/>
        <end position="313"/>
    </location>
</feature>
<dbReference type="AlphaFoldDB" id="A0A6T5PHD4"/>
<accession>A0A6T5PHD4</accession>
<proteinExistence type="predicted"/>
<name>A0A6T5PHD4_HETAK</name>
<evidence type="ECO:0008006" key="4">
    <source>
        <dbReference type="Google" id="ProtNLM"/>
    </source>
</evidence>
<keyword evidence="1" id="KW-0812">Transmembrane</keyword>
<evidence type="ECO:0000256" key="2">
    <source>
        <dbReference type="SAM" id="SignalP"/>
    </source>
</evidence>
<organism evidence="3">
    <name type="scientific">Heterosigma akashiwo</name>
    <name type="common">Chromophytic alga</name>
    <name type="synonym">Heterosigma carterae</name>
    <dbReference type="NCBI Taxonomy" id="2829"/>
    <lineage>
        <taxon>Eukaryota</taxon>
        <taxon>Sar</taxon>
        <taxon>Stramenopiles</taxon>
        <taxon>Ochrophyta</taxon>
        <taxon>Raphidophyceae</taxon>
        <taxon>Chattonellales</taxon>
        <taxon>Chattonellaceae</taxon>
        <taxon>Heterosigma</taxon>
    </lineage>
</organism>
<evidence type="ECO:0000313" key="3">
    <source>
        <dbReference type="EMBL" id="CAE0626018.1"/>
    </source>
</evidence>
<feature type="signal peptide" evidence="2">
    <location>
        <begin position="1"/>
        <end position="21"/>
    </location>
</feature>
<dbReference type="EMBL" id="HBIU01010879">
    <property type="protein sequence ID" value="CAE0626018.1"/>
    <property type="molecule type" value="Transcribed_RNA"/>
</dbReference>
<evidence type="ECO:0000256" key="1">
    <source>
        <dbReference type="SAM" id="Phobius"/>
    </source>
</evidence>
<keyword evidence="1" id="KW-1133">Transmembrane helix</keyword>
<feature type="transmembrane region" description="Helical" evidence="1">
    <location>
        <begin position="279"/>
        <end position="297"/>
    </location>
</feature>
<reference evidence="3" key="1">
    <citation type="submission" date="2021-01" db="EMBL/GenBank/DDBJ databases">
        <authorList>
            <person name="Corre E."/>
            <person name="Pelletier E."/>
            <person name="Niang G."/>
            <person name="Scheremetjew M."/>
            <person name="Finn R."/>
            <person name="Kale V."/>
            <person name="Holt S."/>
            <person name="Cochrane G."/>
            <person name="Meng A."/>
            <person name="Brown T."/>
            <person name="Cohen L."/>
        </authorList>
    </citation>
    <scope>NUCLEOTIDE SEQUENCE</scope>
    <source>
        <strain evidence="3">CCMP3107</strain>
    </source>
</reference>
<sequence>MKNALVFTSVLLAAFVAATSATILQLKPKAFTMVGDAYDKGKVIYTNEEAEHSKGYVYTSNQVSSTLGFLDNDWEVGALVAFTQDLNCEGGVWWFTWGAHSNCIYDSKDDHLDITGCSGLTVVIDTASELFDDAGVYLLKKDEIVDYSDITYPRGTVEFSMEITQDTDKDNTMYADFRLDGEDIFSAKASSGHDVHFSENDMTTNGAVSQKIQIGSEASECGEIHRVKSILVEVDDSVFDATAKKALKGLVRERGDWYHFTYMMIHELSLGLASGEPTIWAAFALGGVGVALAMFVVRRLSVKPVKSNAYDEI</sequence>
<gene>
    <name evidence="3" type="ORF">HAKA00212_LOCUS4692</name>
</gene>